<evidence type="ECO:0000313" key="5">
    <source>
        <dbReference type="Proteomes" id="UP000076632"/>
    </source>
</evidence>
<dbReference type="InterPro" id="IPR027417">
    <property type="entry name" value="P-loop_NTPase"/>
</dbReference>
<dbReference type="SUPFAM" id="SSF52540">
    <property type="entry name" value="P-loop containing nucleoside triphosphate hydrolases"/>
    <property type="match status" value="1"/>
</dbReference>
<keyword evidence="1" id="KW-0547">Nucleotide-binding</keyword>
<dbReference type="AlphaFoldDB" id="A0A165AGU5"/>
<feature type="compositionally biased region" description="Polar residues" evidence="2">
    <location>
        <begin position="8"/>
        <end position="23"/>
    </location>
</feature>
<feature type="compositionally biased region" description="Polar residues" evidence="2">
    <location>
        <begin position="456"/>
        <end position="468"/>
    </location>
</feature>
<accession>A0A165AGU5</accession>
<comment type="similarity">
    <text evidence="1">Belongs to the TRAFAC class TrmE-Era-EngA-EngB-Septin-like GTPase superfamily. Septin GTPase family.</text>
</comment>
<evidence type="ECO:0000259" key="3">
    <source>
        <dbReference type="PROSITE" id="PS51719"/>
    </source>
</evidence>
<feature type="compositionally biased region" description="Basic and acidic residues" evidence="2">
    <location>
        <begin position="469"/>
        <end position="488"/>
    </location>
</feature>
<dbReference type="RefSeq" id="XP_018186004.1">
    <property type="nucleotide sequence ID" value="XM_018335824.1"/>
</dbReference>
<feature type="region of interest" description="Disordered" evidence="2">
    <location>
        <begin position="428"/>
        <end position="516"/>
    </location>
</feature>
<feature type="region of interest" description="Disordered" evidence="2">
    <location>
        <begin position="1"/>
        <end position="96"/>
    </location>
</feature>
<organism evidence="4 5">
    <name type="scientific">Xylona heveae (strain CBS 132557 / TC161)</name>
    <dbReference type="NCBI Taxonomy" id="1328760"/>
    <lineage>
        <taxon>Eukaryota</taxon>
        <taxon>Fungi</taxon>
        <taxon>Dikarya</taxon>
        <taxon>Ascomycota</taxon>
        <taxon>Pezizomycotina</taxon>
        <taxon>Xylonomycetes</taxon>
        <taxon>Xylonales</taxon>
        <taxon>Xylonaceae</taxon>
        <taxon>Xylona</taxon>
    </lineage>
</organism>
<dbReference type="PANTHER" id="PTHR18884">
    <property type="entry name" value="SEPTIN"/>
    <property type="match status" value="1"/>
</dbReference>
<protein>
    <recommendedName>
        <fullName evidence="3">Septin-type G domain-containing protein</fullName>
    </recommendedName>
</protein>
<dbReference type="EMBL" id="KV407463">
    <property type="protein sequence ID" value="KZF20449.1"/>
    <property type="molecule type" value="Genomic_DNA"/>
</dbReference>
<feature type="region of interest" description="Disordered" evidence="2">
    <location>
        <begin position="115"/>
        <end position="183"/>
    </location>
</feature>
<feature type="compositionally biased region" description="Low complexity" evidence="2">
    <location>
        <begin position="84"/>
        <end position="96"/>
    </location>
</feature>
<feature type="compositionally biased region" description="Polar residues" evidence="2">
    <location>
        <begin position="115"/>
        <end position="131"/>
    </location>
</feature>
<feature type="compositionally biased region" description="Low complexity" evidence="2">
    <location>
        <begin position="494"/>
        <end position="508"/>
    </location>
</feature>
<feature type="domain" description="Septin-type G" evidence="3">
    <location>
        <begin position="193"/>
        <end position="595"/>
    </location>
</feature>
<dbReference type="PROSITE" id="PS51719">
    <property type="entry name" value="G_SEPTIN"/>
    <property type="match status" value="1"/>
</dbReference>
<dbReference type="Pfam" id="PF00735">
    <property type="entry name" value="Septin"/>
    <property type="match status" value="3"/>
</dbReference>
<dbReference type="STRING" id="1328760.A0A165AGU5"/>
<evidence type="ECO:0000256" key="2">
    <source>
        <dbReference type="SAM" id="MobiDB-lite"/>
    </source>
</evidence>
<name>A0A165AGU5_XYLHT</name>
<dbReference type="OMA" id="IGRQFPW"/>
<gene>
    <name evidence="4" type="ORF">L228DRAFT_28079</name>
</gene>
<evidence type="ECO:0000256" key="1">
    <source>
        <dbReference type="RuleBase" id="RU004560"/>
    </source>
</evidence>
<dbReference type="Proteomes" id="UP000076632">
    <property type="component" value="Unassembled WGS sequence"/>
</dbReference>
<reference evidence="4 5" key="1">
    <citation type="journal article" date="2016" name="Fungal Biol.">
        <title>The genome of Xylona heveae provides a window into fungal endophytism.</title>
        <authorList>
            <person name="Gazis R."/>
            <person name="Kuo A."/>
            <person name="Riley R."/>
            <person name="LaButti K."/>
            <person name="Lipzen A."/>
            <person name="Lin J."/>
            <person name="Amirebrahimi M."/>
            <person name="Hesse C.N."/>
            <person name="Spatafora J.W."/>
            <person name="Henrissat B."/>
            <person name="Hainaut M."/>
            <person name="Grigoriev I.V."/>
            <person name="Hibbett D.S."/>
        </authorList>
    </citation>
    <scope>NUCLEOTIDE SEQUENCE [LARGE SCALE GENOMIC DNA]</scope>
    <source>
        <strain evidence="4 5">TC161</strain>
    </source>
</reference>
<dbReference type="InParanoid" id="A0A165AGU5"/>
<keyword evidence="1" id="KW-0342">GTP-binding</keyword>
<evidence type="ECO:0000313" key="4">
    <source>
        <dbReference type="EMBL" id="KZF20449.1"/>
    </source>
</evidence>
<dbReference type="Gene3D" id="3.40.50.300">
    <property type="entry name" value="P-loop containing nucleotide triphosphate hydrolases"/>
    <property type="match status" value="1"/>
</dbReference>
<dbReference type="GO" id="GO:0005525">
    <property type="term" value="F:GTP binding"/>
    <property type="evidence" value="ECO:0007669"/>
    <property type="project" value="UniProtKB-KW"/>
</dbReference>
<dbReference type="GeneID" id="28900961"/>
<dbReference type="InterPro" id="IPR030379">
    <property type="entry name" value="G_SEPTIN_dom"/>
</dbReference>
<feature type="compositionally biased region" description="Polar residues" evidence="2">
    <location>
        <begin position="164"/>
        <end position="183"/>
    </location>
</feature>
<sequence>MVAAAATTPDSGTGLTLSSSPDTSKLLPIREYNGQLPQPSDIQRRGSFGFLRRGRSGEALRGNRSRSRSRLSKSQHREPSITSPRAPQLPNLAPQPQLKTIAGNSDVFGFTTPKYRNQSPFTMTDSKSLYSSPPARIAPVSPHPPSSPPTTGLAEPFDPYAGTMSMTNRGRESYATSTMSTINSPRRIRRRKDPTHFNILVIGAKNAGKTSFVNFLRSSVSGASRLQDGHFQTHAGSLHPAFQSNYLETEIDGERIGLTIWDSEGLEKSVADLQLREMAAFVDSKFEQTFSEEMKVIRAPGIADPHIHCAILILDPARLDMNLAEANKNSNAEGIYNKATTTSKIVGALDADLDLQVLRTLQGKTTIIPVIGKADTVTATHMAALKKAVWESLKQADIALEALGLDSYGPENDDDYDDNDDVIDEADEDEVSDVESYSNDSVGHDEVRASEKSLPHSPSGSSNDSNVNDAHDEFSTSDHGHLAVKHGDMIQPGSPSTSASTDASTDSPLLPSRSKEGSIDSAAVPFLPMSVLSPDSYEPGAVGRKFPWGFADPYNLDHCDFRRLHESVFHDWRAELKEASREQWYESWRTERLSAGRAL</sequence>
<feature type="compositionally biased region" description="Basic residues" evidence="2">
    <location>
        <begin position="63"/>
        <end position="74"/>
    </location>
</feature>
<proteinExistence type="inferred from homology"/>
<keyword evidence="5" id="KW-1185">Reference proteome</keyword>
<feature type="compositionally biased region" description="Basic and acidic residues" evidence="2">
    <location>
        <begin position="442"/>
        <end position="454"/>
    </location>
</feature>
<dbReference type="OrthoDB" id="5337438at2759"/>